<dbReference type="InterPro" id="IPR058533">
    <property type="entry name" value="Cation_efflux_TM"/>
</dbReference>
<dbReference type="Proteomes" id="UP000004980">
    <property type="component" value="Unassembled WGS sequence"/>
</dbReference>
<evidence type="ECO:0000313" key="9">
    <source>
        <dbReference type="Proteomes" id="UP000004980"/>
    </source>
</evidence>
<dbReference type="Pfam" id="PF01545">
    <property type="entry name" value="Cation_efflux"/>
    <property type="match status" value="1"/>
</dbReference>
<dbReference type="PANTHER" id="PTHR43840:SF15">
    <property type="entry name" value="MITOCHONDRIAL METAL TRANSPORTER 1-RELATED"/>
    <property type="match status" value="1"/>
</dbReference>
<dbReference type="SUPFAM" id="SSF161111">
    <property type="entry name" value="Cation efflux protein transmembrane domain-like"/>
    <property type="match status" value="1"/>
</dbReference>
<feature type="domain" description="Cation efflux protein transmembrane" evidence="7">
    <location>
        <begin position="3"/>
        <end position="92"/>
    </location>
</feature>
<feature type="transmembrane region" description="Helical" evidence="6">
    <location>
        <begin position="64"/>
        <end position="85"/>
    </location>
</feature>
<dbReference type="InterPro" id="IPR027469">
    <property type="entry name" value="Cation_efflux_TMD_sf"/>
</dbReference>
<evidence type="ECO:0000256" key="3">
    <source>
        <dbReference type="ARBA" id="ARBA00022692"/>
    </source>
</evidence>
<keyword evidence="5 6" id="KW-0472">Membrane</keyword>
<name>A0ABP2PER3_9BURK</name>
<gene>
    <name evidence="8" type="ORF">WQE_34701</name>
</gene>
<accession>A0ABP2PER3</accession>
<dbReference type="PANTHER" id="PTHR43840">
    <property type="entry name" value="MITOCHONDRIAL METAL TRANSPORTER 1-RELATED"/>
    <property type="match status" value="1"/>
</dbReference>
<protein>
    <submittedName>
        <fullName evidence="8">Transmembrane efflux protein</fullName>
    </submittedName>
</protein>
<evidence type="ECO:0000256" key="2">
    <source>
        <dbReference type="ARBA" id="ARBA00022448"/>
    </source>
</evidence>
<evidence type="ECO:0000313" key="8">
    <source>
        <dbReference type="EMBL" id="EIM96284.1"/>
    </source>
</evidence>
<evidence type="ECO:0000256" key="1">
    <source>
        <dbReference type="ARBA" id="ARBA00004141"/>
    </source>
</evidence>
<dbReference type="InterPro" id="IPR050291">
    <property type="entry name" value="CDF_Transporter"/>
</dbReference>
<comment type="subcellular location">
    <subcellularLocation>
        <location evidence="1">Membrane</location>
        <topology evidence="1">Multi-pass membrane protein</topology>
    </subcellularLocation>
</comment>
<comment type="caution">
    <text evidence="8">The sequence shown here is derived from an EMBL/GenBank/DDBJ whole genome shotgun (WGS) entry which is preliminary data.</text>
</comment>
<keyword evidence="3 6" id="KW-0812">Transmembrane</keyword>
<keyword evidence="4 6" id="KW-1133">Transmembrane helix</keyword>
<evidence type="ECO:0000259" key="7">
    <source>
        <dbReference type="Pfam" id="PF01545"/>
    </source>
</evidence>
<proteinExistence type="predicted"/>
<dbReference type="EMBL" id="AKAU01000197">
    <property type="protein sequence ID" value="EIM96284.1"/>
    <property type="molecule type" value="Genomic_DNA"/>
</dbReference>
<evidence type="ECO:0000256" key="6">
    <source>
        <dbReference type="SAM" id="Phobius"/>
    </source>
</evidence>
<evidence type="ECO:0000256" key="4">
    <source>
        <dbReference type="ARBA" id="ARBA00022989"/>
    </source>
</evidence>
<keyword evidence="9" id="KW-1185">Reference proteome</keyword>
<reference evidence="8 9" key="1">
    <citation type="journal article" date="2012" name="J. Bacteriol.">
        <title>Draft Genome Sequence of the Soil Bacterium Burkholderia terrae Strain BS001, Which Interacts with Fungal Surface Structures.</title>
        <authorList>
            <person name="Nazir R."/>
            <person name="Hansen M.A."/>
            <person name="Sorensen S."/>
            <person name="van Elsas J.D."/>
        </authorList>
    </citation>
    <scope>NUCLEOTIDE SEQUENCE [LARGE SCALE GENOMIC DNA]</scope>
    <source>
        <strain evidence="8 9">BS001</strain>
    </source>
</reference>
<dbReference type="Gene3D" id="1.20.1510.10">
    <property type="entry name" value="Cation efflux protein transmembrane domain"/>
    <property type="match status" value="1"/>
</dbReference>
<sequence>MILAIAAILQLIVVFTSVSVALLADTIYNVGDATTAIPFWIAFVLVRRKPTATFNFGLGRVEDLAGMLIVVIILISALVAGYEAIDRLIHLSPLRNSWQSPWRV</sequence>
<organism evidence="8 9">
    <name type="scientific">Paraburkholderia hospita</name>
    <dbReference type="NCBI Taxonomy" id="169430"/>
    <lineage>
        <taxon>Bacteria</taxon>
        <taxon>Pseudomonadati</taxon>
        <taxon>Pseudomonadota</taxon>
        <taxon>Betaproteobacteria</taxon>
        <taxon>Burkholderiales</taxon>
        <taxon>Burkholderiaceae</taxon>
        <taxon>Paraburkholderia</taxon>
    </lineage>
</organism>
<evidence type="ECO:0000256" key="5">
    <source>
        <dbReference type="ARBA" id="ARBA00023136"/>
    </source>
</evidence>
<keyword evidence="2" id="KW-0813">Transport</keyword>